<reference evidence="8 9" key="1">
    <citation type="journal article" date="2017" name="Curr. Biol.">
        <title>Genome architecture and evolution of a unichromosomal asexual nematode.</title>
        <authorList>
            <person name="Fradin H."/>
            <person name="Zegar C."/>
            <person name="Gutwein M."/>
            <person name="Lucas J."/>
            <person name="Kovtun M."/>
            <person name="Corcoran D."/>
            <person name="Baugh L.R."/>
            <person name="Kiontke K."/>
            <person name="Gunsalus K."/>
            <person name="Fitch D.H."/>
            <person name="Piano F."/>
        </authorList>
    </citation>
    <scope>NUCLEOTIDE SEQUENCE [LARGE SCALE GENOMIC DNA]</scope>
    <source>
        <strain evidence="8">PF1309</strain>
    </source>
</reference>
<feature type="compositionally biased region" description="Polar residues" evidence="6">
    <location>
        <begin position="1"/>
        <end position="15"/>
    </location>
</feature>
<dbReference type="GO" id="GO:0000978">
    <property type="term" value="F:RNA polymerase II cis-regulatory region sequence-specific DNA binding"/>
    <property type="evidence" value="ECO:0007669"/>
    <property type="project" value="InterPro"/>
</dbReference>
<keyword evidence="4" id="KW-0804">Transcription</keyword>
<evidence type="ECO:0000256" key="2">
    <source>
        <dbReference type="ARBA" id="ARBA00023125"/>
    </source>
</evidence>
<keyword evidence="1" id="KW-0805">Transcription regulation</keyword>
<keyword evidence="3" id="KW-0010">Activator</keyword>
<feature type="compositionally biased region" description="Basic and acidic residues" evidence="6">
    <location>
        <begin position="494"/>
        <end position="506"/>
    </location>
</feature>
<comment type="caution">
    <text evidence="8">The sequence shown here is derived from an EMBL/GenBank/DDBJ whole genome shotgun (WGS) entry which is preliminary data.</text>
</comment>
<accession>A0A2A2LJY7</accession>
<name>A0A2A2LJY7_9BILA</name>
<organism evidence="8 9">
    <name type="scientific">Diploscapter pachys</name>
    <dbReference type="NCBI Taxonomy" id="2018661"/>
    <lineage>
        <taxon>Eukaryota</taxon>
        <taxon>Metazoa</taxon>
        <taxon>Ecdysozoa</taxon>
        <taxon>Nematoda</taxon>
        <taxon>Chromadorea</taxon>
        <taxon>Rhabditida</taxon>
        <taxon>Rhabditina</taxon>
        <taxon>Rhabditomorpha</taxon>
        <taxon>Rhabditoidea</taxon>
        <taxon>Rhabditidae</taxon>
        <taxon>Diploscapter</taxon>
    </lineage>
</organism>
<keyword evidence="2" id="KW-0238">DNA-binding</keyword>
<protein>
    <recommendedName>
        <fullName evidence="7">BZIP domain-containing protein</fullName>
    </recommendedName>
</protein>
<feature type="region of interest" description="Disordered" evidence="6">
    <location>
        <begin position="66"/>
        <end position="86"/>
    </location>
</feature>
<evidence type="ECO:0000256" key="6">
    <source>
        <dbReference type="SAM" id="MobiDB-lite"/>
    </source>
</evidence>
<feature type="region of interest" description="Disordered" evidence="6">
    <location>
        <begin position="480"/>
        <end position="519"/>
    </location>
</feature>
<feature type="domain" description="BZIP" evidence="7">
    <location>
        <begin position="479"/>
        <end position="494"/>
    </location>
</feature>
<evidence type="ECO:0000313" key="9">
    <source>
        <dbReference type="Proteomes" id="UP000218231"/>
    </source>
</evidence>
<evidence type="ECO:0000256" key="5">
    <source>
        <dbReference type="ARBA" id="ARBA00023242"/>
    </source>
</evidence>
<dbReference type="PANTHER" id="PTHR24411:SF55">
    <property type="entry name" value="SEGMENTATION PROTEIN CAP'N'COLLAR"/>
    <property type="match status" value="1"/>
</dbReference>
<evidence type="ECO:0000256" key="1">
    <source>
        <dbReference type="ARBA" id="ARBA00023015"/>
    </source>
</evidence>
<evidence type="ECO:0000259" key="7">
    <source>
        <dbReference type="PROSITE" id="PS00036"/>
    </source>
</evidence>
<feature type="region of interest" description="Disordered" evidence="6">
    <location>
        <begin position="314"/>
        <end position="441"/>
    </location>
</feature>
<dbReference type="InterPro" id="IPR047167">
    <property type="entry name" value="NFE2-like"/>
</dbReference>
<dbReference type="STRING" id="2018661.A0A2A2LJY7"/>
<feature type="region of interest" description="Disordered" evidence="6">
    <location>
        <begin position="247"/>
        <end position="267"/>
    </location>
</feature>
<dbReference type="PROSITE" id="PS00036">
    <property type="entry name" value="BZIP_BASIC"/>
    <property type="match status" value="1"/>
</dbReference>
<dbReference type="EMBL" id="LIAE01006663">
    <property type="protein sequence ID" value="PAV86469.1"/>
    <property type="molecule type" value="Genomic_DNA"/>
</dbReference>
<evidence type="ECO:0000313" key="8">
    <source>
        <dbReference type="EMBL" id="PAV86469.1"/>
    </source>
</evidence>
<feature type="compositionally biased region" description="Polar residues" evidence="6">
    <location>
        <begin position="250"/>
        <end position="267"/>
    </location>
</feature>
<feature type="region of interest" description="Disordered" evidence="6">
    <location>
        <begin position="164"/>
        <end position="183"/>
    </location>
</feature>
<dbReference type="GO" id="GO:0005634">
    <property type="term" value="C:nucleus"/>
    <property type="evidence" value="ECO:0007669"/>
    <property type="project" value="TreeGrafter"/>
</dbReference>
<keyword evidence="9" id="KW-1185">Reference proteome</keyword>
<feature type="compositionally biased region" description="Polar residues" evidence="6">
    <location>
        <begin position="345"/>
        <end position="362"/>
    </location>
</feature>
<dbReference type="PANTHER" id="PTHR24411">
    <property type="entry name" value="NUCLEAR FACTOR ERYTHROID 2-RELATED FACTOR"/>
    <property type="match status" value="1"/>
</dbReference>
<evidence type="ECO:0000256" key="4">
    <source>
        <dbReference type="ARBA" id="ARBA00023163"/>
    </source>
</evidence>
<evidence type="ECO:0000256" key="3">
    <source>
        <dbReference type="ARBA" id="ARBA00023159"/>
    </source>
</evidence>
<dbReference type="InterPro" id="IPR008917">
    <property type="entry name" value="TF_DNA-bd_sf"/>
</dbReference>
<dbReference type="InterPro" id="IPR004827">
    <property type="entry name" value="bZIP"/>
</dbReference>
<dbReference type="Proteomes" id="UP000218231">
    <property type="component" value="Unassembled WGS sequence"/>
</dbReference>
<dbReference type="AlphaFoldDB" id="A0A2A2LJY7"/>
<dbReference type="OrthoDB" id="7458135at2759"/>
<feature type="compositionally biased region" description="Low complexity" evidence="6">
    <location>
        <begin position="393"/>
        <end position="420"/>
    </location>
</feature>
<feature type="compositionally biased region" description="Basic residues" evidence="6">
    <location>
        <begin position="480"/>
        <end position="493"/>
    </location>
</feature>
<dbReference type="GO" id="GO:0000981">
    <property type="term" value="F:DNA-binding transcription factor activity, RNA polymerase II-specific"/>
    <property type="evidence" value="ECO:0007669"/>
    <property type="project" value="TreeGrafter"/>
</dbReference>
<dbReference type="SUPFAM" id="SSF47454">
    <property type="entry name" value="A DNA-binding domain in eukaryotic transcription factors"/>
    <property type="match status" value="1"/>
</dbReference>
<keyword evidence="5" id="KW-0539">Nucleus</keyword>
<sequence>MFGNSNESVRSDSNPSPSPFKAMRPMGVRWRDDERMYQYLNSEAQQQQQHVSMPILVEQRSRSLNRLPTTSTSVSSNSPTSSTDGLTLEDMDLIDVLWRNDIATEKGARQLTPVEQYERDLQMLTEKSIYMPLSNEESARYEDLSKAFFEDFYAPNTFKDKAMRAKEMDEESEQSTRNTSTPTDEDLVALLDDVVKEHGQLDQVAESMVESSHAAQAQPLVNNVSLAQAVVYTSSNLTEMQYLQEERESITQATEQPPQPYSLYNDTSVDHTWAGADVYSSSGNNNSYTPFAPLAPLHGVEAQEQQPHQQNYVSASNDYDHNYPVQTSLYDSPYYPNADDRHMSFSGSHTDTSSVCSNTSDRSPGFSDMENRSPAANSRFYGKLVPDDRDSRVPSSGSVRPPISHHSASSSFSSTSPAIPLQSQPRRRGRQSKDEQLAAEHNLPVTAEQIASMSLAELQKVLKNEGLTEAQKALVRKIRRRGKNKVAARTCRQRRGDRTEGKKQNKWDIGTPVYKYESD</sequence>
<feature type="compositionally biased region" description="Low complexity" evidence="6">
    <location>
        <begin position="69"/>
        <end position="83"/>
    </location>
</feature>
<gene>
    <name evidence="8" type="ORF">WR25_15036</name>
</gene>
<dbReference type="Gene3D" id="1.10.880.10">
    <property type="entry name" value="Transcription factor, Skn-1-like, DNA-binding domain"/>
    <property type="match status" value="1"/>
</dbReference>
<feature type="region of interest" description="Disordered" evidence="6">
    <location>
        <begin position="1"/>
        <end position="27"/>
    </location>
</feature>
<dbReference type="InterPro" id="IPR004826">
    <property type="entry name" value="bZIP_Maf"/>
</dbReference>
<proteinExistence type="predicted"/>
<dbReference type="Pfam" id="PF03131">
    <property type="entry name" value="bZIP_Maf"/>
    <property type="match status" value="1"/>
</dbReference>